<sequence>MIPAFFSAMLRSPRQVGAVAPSGIQLANAMASQIDPRCETILELGPGTGAITVALVRGEPTKRRLVLVERDARLARALAHRFPSVQILTGDASHLHRVISSTGIQQFDTVVSSLPLLSMSHFARARVVMRIFAALSPGGKLVQYTYSTVSPISRRLVELLDMKTERVAVIFKNLPPASVWVYTSNRRSVLELDGDDRLAGVDTLIPKASTLVRTESVAPCCSIPSRTT</sequence>
<keyword evidence="3" id="KW-0949">S-adenosyl-L-methionine</keyword>
<dbReference type="Proteomes" id="UP000471640">
    <property type="component" value="Unassembled WGS sequence"/>
</dbReference>
<accession>A0A6P1DVJ4</accession>
<proteinExistence type="predicted"/>
<organism evidence="5 6">
    <name type="scientific">Thiorhodococcus mannitoliphagus</name>
    <dbReference type="NCBI Taxonomy" id="329406"/>
    <lineage>
        <taxon>Bacteria</taxon>
        <taxon>Pseudomonadati</taxon>
        <taxon>Pseudomonadota</taxon>
        <taxon>Gammaproteobacteria</taxon>
        <taxon>Chromatiales</taxon>
        <taxon>Chromatiaceae</taxon>
        <taxon>Thiorhodococcus</taxon>
    </lineage>
</organism>
<comment type="caution">
    <text evidence="5">The sequence shown here is derived from an EMBL/GenBank/DDBJ whole genome shotgun (WGS) entry which is preliminary data.</text>
</comment>
<evidence type="ECO:0000313" key="6">
    <source>
        <dbReference type="Proteomes" id="UP000471640"/>
    </source>
</evidence>
<dbReference type="PROSITE" id="PS01131">
    <property type="entry name" value="RRNA_A_DIMETH"/>
    <property type="match status" value="1"/>
</dbReference>
<reference evidence="6" key="1">
    <citation type="journal article" date="2020" name="Microbiol. Resour. Announc.">
        <title>Draft Genome Sequences of Thiorhodococcus mannitoliphagus and Thiorhodococcus minor, Purple Sulfur Photosynthetic Bacteria in the Gammaproteobacterial Family Chromatiaceae.</title>
        <authorList>
            <person name="Aviles F.A."/>
            <person name="Meyer T.E."/>
            <person name="Kyndt J.A."/>
        </authorList>
    </citation>
    <scope>NUCLEOTIDE SEQUENCE [LARGE SCALE GENOMIC DNA]</scope>
    <source>
        <strain evidence="6">DSM 18266</strain>
    </source>
</reference>
<evidence type="ECO:0000256" key="3">
    <source>
        <dbReference type="ARBA" id="ARBA00022691"/>
    </source>
</evidence>
<protein>
    <submittedName>
        <fullName evidence="5">Methyltransferase domain-containing protein</fullName>
    </submittedName>
</protein>
<evidence type="ECO:0000256" key="1">
    <source>
        <dbReference type="ARBA" id="ARBA00022603"/>
    </source>
</evidence>
<dbReference type="Gene3D" id="3.40.50.150">
    <property type="entry name" value="Vaccinia Virus protein VP39"/>
    <property type="match status" value="1"/>
</dbReference>
<dbReference type="SUPFAM" id="SSF53335">
    <property type="entry name" value="S-adenosyl-L-methionine-dependent methyltransferases"/>
    <property type="match status" value="1"/>
</dbReference>
<gene>
    <name evidence="5" type="ORF">G3480_05190</name>
</gene>
<keyword evidence="2 5" id="KW-0808">Transferase</keyword>
<evidence type="ECO:0000313" key="5">
    <source>
        <dbReference type="EMBL" id="NEX19714.1"/>
    </source>
</evidence>
<dbReference type="Pfam" id="PF13649">
    <property type="entry name" value="Methyltransf_25"/>
    <property type="match status" value="1"/>
</dbReference>
<keyword evidence="6" id="KW-1185">Reference proteome</keyword>
<dbReference type="RefSeq" id="WP_164652612.1">
    <property type="nucleotide sequence ID" value="NZ_JAAIJR010000014.1"/>
</dbReference>
<dbReference type="GO" id="GO:0000179">
    <property type="term" value="F:rRNA (adenine-N6,N6-)-dimethyltransferase activity"/>
    <property type="evidence" value="ECO:0007669"/>
    <property type="project" value="InterPro"/>
</dbReference>
<evidence type="ECO:0000256" key="2">
    <source>
        <dbReference type="ARBA" id="ARBA00022679"/>
    </source>
</evidence>
<dbReference type="InterPro" id="IPR020596">
    <property type="entry name" value="rRNA_Ade_Mease_Trfase_CS"/>
</dbReference>
<name>A0A6P1DVJ4_9GAMM</name>
<dbReference type="InterPro" id="IPR020598">
    <property type="entry name" value="rRNA_Ade_methylase_Trfase_N"/>
</dbReference>
<reference evidence="5 6" key="2">
    <citation type="submission" date="2020-02" db="EMBL/GenBank/DDBJ databases">
        <title>Genome sequences of Thiorhodococcus mannitoliphagus and Thiorhodococcus minor, purple sulfur photosynthetic bacteria in the gammaproteobacterial family, Chromatiaceae.</title>
        <authorList>
            <person name="Aviles F.A."/>
            <person name="Meyer T.E."/>
            <person name="Kyndt J.A."/>
        </authorList>
    </citation>
    <scope>NUCLEOTIDE SEQUENCE [LARGE SCALE GENOMIC DNA]</scope>
    <source>
        <strain evidence="5 6">DSM 18266</strain>
    </source>
</reference>
<keyword evidence="1 5" id="KW-0489">Methyltransferase</keyword>
<dbReference type="InterPro" id="IPR041698">
    <property type="entry name" value="Methyltransf_25"/>
</dbReference>
<dbReference type="EMBL" id="JAAIJR010000014">
    <property type="protein sequence ID" value="NEX19714.1"/>
    <property type="molecule type" value="Genomic_DNA"/>
</dbReference>
<evidence type="ECO:0000259" key="4">
    <source>
        <dbReference type="SMART" id="SM00650"/>
    </source>
</evidence>
<dbReference type="InterPro" id="IPR029063">
    <property type="entry name" value="SAM-dependent_MTases_sf"/>
</dbReference>
<dbReference type="CDD" id="cd02440">
    <property type="entry name" value="AdoMet_MTases"/>
    <property type="match status" value="1"/>
</dbReference>
<feature type="domain" description="Ribosomal RNA adenine methylase transferase N-terminal" evidence="4">
    <location>
        <begin position="26"/>
        <end position="166"/>
    </location>
</feature>
<dbReference type="AlphaFoldDB" id="A0A6P1DVJ4"/>
<dbReference type="SMART" id="SM00650">
    <property type="entry name" value="rADc"/>
    <property type="match status" value="1"/>
</dbReference>